<proteinExistence type="inferred from homology"/>
<evidence type="ECO:0000256" key="4">
    <source>
        <dbReference type="ARBA" id="ARBA00022989"/>
    </source>
</evidence>
<keyword evidence="2" id="KW-0812">Transmembrane</keyword>
<evidence type="ECO:0000313" key="10">
    <source>
        <dbReference type="EMBL" id="KAL3764724.1"/>
    </source>
</evidence>
<keyword evidence="4" id="KW-1133">Transmembrane helix</keyword>
<evidence type="ECO:0000313" key="11">
    <source>
        <dbReference type="Proteomes" id="UP001530293"/>
    </source>
</evidence>
<dbReference type="InterPro" id="IPR001054">
    <property type="entry name" value="A/G_cyclase"/>
</dbReference>
<keyword evidence="3" id="KW-0547">Nucleotide-binding</keyword>
<organism evidence="10 11">
    <name type="scientific">Discostella pseudostelligera</name>
    <dbReference type="NCBI Taxonomy" id="259834"/>
    <lineage>
        <taxon>Eukaryota</taxon>
        <taxon>Sar</taxon>
        <taxon>Stramenopiles</taxon>
        <taxon>Ochrophyta</taxon>
        <taxon>Bacillariophyta</taxon>
        <taxon>Coscinodiscophyceae</taxon>
        <taxon>Thalassiosirophycidae</taxon>
        <taxon>Stephanodiscales</taxon>
        <taxon>Stephanodiscaceae</taxon>
        <taxon>Discostella</taxon>
    </lineage>
</organism>
<dbReference type="SMART" id="SM00044">
    <property type="entry name" value="CYCc"/>
    <property type="match status" value="1"/>
</dbReference>
<dbReference type="Pfam" id="PF00211">
    <property type="entry name" value="Guanylate_cyc"/>
    <property type="match status" value="1"/>
</dbReference>
<comment type="caution">
    <text evidence="10">The sequence shown here is derived from an EMBL/GenBank/DDBJ whole genome shotgun (WGS) entry which is preliminary data.</text>
</comment>
<dbReference type="SUPFAM" id="SSF55073">
    <property type="entry name" value="Nucleotide cyclase"/>
    <property type="match status" value="1"/>
</dbReference>
<dbReference type="InterPro" id="IPR003018">
    <property type="entry name" value="GAF"/>
</dbReference>
<evidence type="ECO:0000256" key="2">
    <source>
        <dbReference type="ARBA" id="ARBA00022692"/>
    </source>
</evidence>
<dbReference type="GO" id="GO:0000166">
    <property type="term" value="F:nucleotide binding"/>
    <property type="evidence" value="ECO:0007669"/>
    <property type="project" value="UniProtKB-KW"/>
</dbReference>
<evidence type="ECO:0000256" key="8">
    <source>
        <dbReference type="SAM" id="MobiDB-lite"/>
    </source>
</evidence>
<feature type="region of interest" description="Disordered" evidence="8">
    <location>
        <begin position="386"/>
        <end position="427"/>
    </location>
</feature>
<evidence type="ECO:0000256" key="3">
    <source>
        <dbReference type="ARBA" id="ARBA00022741"/>
    </source>
</evidence>
<dbReference type="PROSITE" id="PS50125">
    <property type="entry name" value="GUANYLATE_CYCLASE_2"/>
    <property type="match status" value="1"/>
</dbReference>
<dbReference type="GO" id="GO:0016829">
    <property type="term" value="F:lyase activity"/>
    <property type="evidence" value="ECO:0007669"/>
    <property type="project" value="UniProtKB-KW"/>
</dbReference>
<keyword evidence="6 7" id="KW-0456">Lyase</keyword>
<evidence type="ECO:0000259" key="9">
    <source>
        <dbReference type="PROSITE" id="PS50125"/>
    </source>
</evidence>
<evidence type="ECO:0000256" key="1">
    <source>
        <dbReference type="ARBA" id="ARBA00004370"/>
    </source>
</evidence>
<dbReference type="AlphaFoldDB" id="A0ABD3MLB1"/>
<comment type="similarity">
    <text evidence="7">Belongs to the adenylyl cyclase class-4/guanylyl cyclase family.</text>
</comment>
<dbReference type="Gene3D" id="3.30.450.40">
    <property type="match status" value="1"/>
</dbReference>
<dbReference type="SUPFAM" id="SSF55781">
    <property type="entry name" value="GAF domain-like"/>
    <property type="match status" value="1"/>
</dbReference>
<feature type="compositionally biased region" description="Low complexity" evidence="8">
    <location>
        <begin position="391"/>
        <end position="401"/>
    </location>
</feature>
<dbReference type="Gene3D" id="3.30.70.1230">
    <property type="entry name" value="Nucleotide cyclase"/>
    <property type="match status" value="1"/>
</dbReference>
<comment type="subcellular location">
    <subcellularLocation>
        <location evidence="1">Membrane</location>
    </subcellularLocation>
</comment>
<reference evidence="10 11" key="1">
    <citation type="submission" date="2024-10" db="EMBL/GenBank/DDBJ databases">
        <title>Updated reference genomes for cyclostephanoid diatoms.</title>
        <authorList>
            <person name="Roberts W.R."/>
            <person name="Alverson A.J."/>
        </authorList>
    </citation>
    <scope>NUCLEOTIDE SEQUENCE [LARGE SCALE GENOMIC DNA]</scope>
    <source>
        <strain evidence="10 11">AJA232-27</strain>
    </source>
</reference>
<dbReference type="PANTHER" id="PTHR11920">
    <property type="entry name" value="GUANYLYL CYCLASE"/>
    <property type="match status" value="1"/>
</dbReference>
<name>A0ABD3MLB1_9STRA</name>
<dbReference type="InterPro" id="IPR029787">
    <property type="entry name" value="Nucleotide_cyclase"/>
</dbReference>
<protein>
    <recommendedName>
        <fullName evidence="9">Guanylate cyclase domain-containing protein</fullName>
    </recommendedName>
</protein>
<dbReference type="Proteomes" id="UP001530293">
    <property type="component" value="Unassembled WGS sequence"/>
</dbReference>
<sequence>MTACTYGMQQHFITIDDTHKLILTLLLLMERWAVVIGCYSPTPSGSSYCFEFLLHALIGSVLTYCIIELRRGYAPKVTTAAADAEVQWNGDSESTSRRSSSGQSIFGFHNVESRDNLTSLHEYPNNHDEVYTETNDTSIMVLSELDVFKEDTTVMMARKFDELVVSKITKLEDCKLFLHRTRAVSALVSRLMVSPDEDSCYEIATSLLVPLFRVHGCSYAMLTDPDHVMFRTVAVCDRTDVVNTGVNFDGVVIPLKGMMLGVVAETLEQQYCPRLKESTFHHHQELQRNQGVNSILTTPILGARNNFVGAIILSMREEDAFSEHDRILAQDIASMLGAILYAKRMKRAADSSHRISQKMLHSIIPSKVIEKIQVYWDEDSDEFQARRSSHRSSASRSSSADFGGGESDSSECSSVGKETKLDERRKPQRCESVAAKLNFLNQIHSEDTITTGEMTGMMIDTALYEATSLNRALYAENVKDVVIIFADIVGFSEMSMCMSPIQVMNMLEALFSKFDALCEIHNVEKLETIGDAYICTTNLFEDHHGGDVKRAALSALNMAQDMIFASNDVRIPVRSEDKRRCSLQTLQIRVGIHVGEVTCGVLGERLPKFTVLGHNVNVAARMEQTAEANKIRASEAFRDLLSDTDMDDEWDDYEVVSMKNMGSIGTYTMDPFKYGGSRGSVLTLTYCIIELRRGYAPKVNATAAAAAAAANAKVQLNGDSAGKFVFGLHNSVGRDNLIGLDGFGLLNFLRSSMAMIFDEAVFTPSLDISSSASNSPKSVSQLV</sequence>
<feature type="domain" description="Guanylate cyclase" evidence="9">
    <location>
        <begin position="482"/>
        <end position="623"/>
    </location>
</feature>
<evidence type="ECO:0000256" key="7">
    <source>
        <dbReference type="RuleBase" id="RU000405"/>
    </source>
</evidence>
<feature type="compositionally biased region" description="Basic and acidic residues" evidence="8">
    <location>
        <begin position="417"/>
        <end position="427"/>
    </location>
</feature>
<keyword evidence="5" id="KW-0472">Membrane</keyword>
<dbReference type="InterPro" id="IPR018297">
    <property type="entry name" value="A/G_cyclase_CS"/>
</dbReference>
<dbReference type="CDD" id="cd07302">
    <property type="entry name" value="CHD"/>
    <property type="match status" value="1"/>
</dbReference>
<dbReference type="Pfam" id="PF01590">
    <property type="entry name" value="GAF"/>
    <property type="match status" value="1"/>
</dbReference>
<keyword evidence="11" id="KW-1185">Reference proteome</keyword>
<evidence type="ECO:0000256" key="6">
    <source>
        <dbReference type="ARBA" id="ARBA00023239"/>
    </source>
</evidence>
<accession>A0ABD3MLB1</accession>
<dbReference type="PANTHER" id="PTHR11920:SF335">
    <property type="entry name" value="GUANYLATE CYCLASE"/>
    <property type="match status" value="1"/>
</dbReference>
<evidence type="ECO:0000256" key="5">
    <source>
        <dbReference type="ARBA" id="ARBA00023136"/>
    </source>
</evidence>
<dbReference type="PROSITE" id="PS00452">
    <property type="entry name" value="GUANYLATE_CYCLASE_1"/>
    <property type="match status" value="1"/>
</dbReference>
<dbReference type="EMBL" id="JALLBG020000102">
    <property type="protein sequence ID" value="KAL3764724.1"/>
    <property type="molecule type" value="Genomic_DNA"/>
</dbReference>
<gene>
    <name evidence="10" type="ORF">ACHAWU_001554</name>
</gene>
<dbReference type="InterPro" id="IPR029016">
    <property type="entry name" value="GAF-like_dom_sf"/>
</dbReference>
<dbReference type="InterPro" id="IPR050401">
    <property type="entry name" value="Cyclic_nucleotide_synthase"/>
</dbReference>
<dbReference type="GO" id="GO:0016020">
    <property type="term" value="C:membrane"/>
    <property type="evidence" value="ECO:0007669"/>
    <property type="project" value="UniProtKB-SubCell"/>
</dbReference>